<dbReference type="InterPro" id="IPR000711">
    <property type="entry name" value="ATPase_OSCP/dsu"/>
</dbReference>
<evidence type="ECO:0000256" key="1">
    <source>
        <dbReference type="ARBA" id="ARBA00004370"/>
    </source>
</evidence>
<evidence type="ECO:0000256" key="4">
    <source>
        <dbReference type="ARBA" id="ARBA00023065"/>
    </source>
</evidence>
<reference evidence="7 8" key="1">
    <citation type="submission" date="2015-02" db="EMBL/GenBank/DDBJ databases">
        <title>Improved understanding of the partial-nitritation anammox process through 23 genomes representing the majority of the microbial community.</title>
        <authorList>
            <person name="Speth D.R."/>
            <person name="In T Zandt M."/>
            <person name="Guerrero Cruz S."/>
            <person name="Jetten M.S."/>
            <person name="Dutilh B.E."/>
        </authorList>
    </citation>
    <scope>NUCLEOTIDE SEQUENCE [LARGE SCALE GENOMIC DNA]</scope>
    <source>
        <strain evidence="7">OLB21</strain>
    </source>
</reference>
<keyword evidence="3" id="KW-0375">Hydrogen ion transport</keyword>
<keyword evidence="6" id="KW-0066">ATP synthesis</keyword>
<gene>
    <name evidence="7" type="primary">atpD_2</name>
    <name evidence="7" type="ORF">UZ20_WS6002001137</name>
</gene>
<protein>
    <submittedName>
        <fullName evidence="7">ATP synthase subunit delta</fullName>
    </submittedName>
</protein>
<organism evidence="7 8">
    <name type="scientific">candidate division WS6 bacterium OLB21</name>
    <dbReference type="NCBI Taxonomy" id="1617427"/>
    <lineage>
        <taxon>Bacteria</taxon>
        <taxon>Candidatus Dojkabacteria</taxon>
    </lineage>
</organism>
<evidence type="ECO:0000256" key="6">
    <source>
        <dbReference type="ARBA" id="ARBA00023310"/>
    </source>
</evidence>
<dbReference type="Pfam" id="PF00213">
    <property type="entry name" value="OSCP"/>
    <property type="match status" value="1"/>
</dbReference>
<sequence>MKHKRRRKYKPLRAPDQIIVRSAQEISEEDKQRISVLFGDNLRIQEEIDETLIGGIRIQKKTELFDGSIRSQLDKLRHKLYNLKTYDRHK</sequence>
<proteinExistence type="predicted"/>
<comment type="caution">
    <text evidence="7">The sequence shown here is derived from an EMBL/GenBank/DDBJ whole genome shotgun (WGS) entry which is preliminary data.</text>
</comment>
<evidence type="ECO:0000313" key="8">
    <source>
        <dbReference type="Proteomes" id="UP000070449"/>
    </source>
</evidence>
<keyword evidence="5" id="KW-0472">Membrane</keyword>
<dbReference type="AlphaFoldDB" id="A0A136KEK1"/>
<comment type="subcellular location">
    <subcellularLocation>
        <location evidence="1">Membrane</location>
    </subcellularLocation>
</comment>
<name>A0A136KEK1_9BACT</name>
<dbReference type="Proteomes" id="UP000070449">
    <property type="component" value="Unassembled WGS sequence"/>
</dbReference>
<evidence type="ECO:0000256" key="2">
    <source>
        <dbReference type="ARBA" id="ARBA00022448"/>
    </source>
</evidence>
<accession>A0A136KEK1</accession>
<keyword evidence="2" id="KW-0813">Transport</keyword>
<dbReference type="STRING" id="1617427.UZ20_WS6002001137"/>
<dbReference type="PRINTS" id="PR00125">
    <property type="entry name" value="ATPASEDELTA"/>
</dbReference>
<dbReference type="EMBL" id="JYPD01000030">
    <property type="protein sequence ID" value="KXK07822.1"/>
    <property type="molecule type" value="Genomic_DNA"/>
</dbReference>
<keyword evidence="4" id="KW-0406">Ion transport</keyword>
<evidence type="ECO:0000313" key="7">
    <source>
        <dbReference type="EMBL" id="KXK07822.1"/>
    </source>
</evidence>
<evidence type="ECO:0000256" key="5">
    <source>
        <dbReference type="ARBA" id="ARBA00023136"/>
    </source>
</evidence>
<dbReference type="GO" id="GO:0046933">
    <property type="term" value="F:proton-transporting ATP synthase activity, rotational mechanism"/>
    <property type="evidence" value="ECO:0007669"/>
    <property type="project" value="InterPro"/>
</dbReference>
<dbReference type="GO" id="GO:0016020">
    <property type="term" value="C:membrane"/>
    <property type="evidence" value="ECO:0007669"/>
    <property type="project" value="UniProtKB-SubCell"/>
</dbReference>
<evidence type="ECO:0000256" key="3">
    <source>
        <dbReference type="ARBA" id="ARBA00022781"/>
    </source>
</evidence>